<dbReference type="InterPro" id="IPR002156">
    <property type="entry name" value="RNaseH_domain"/>
</dbReference>
<dbReference type="AlphaFoldDB" id="A0A7J9I9X6"/>
<evidence type="ECO:0000313" key="3">
    <source>
        <dbReference type="Proteomes" id="UP000593560"/>
    </source>
</evidence>
<reference evidence="2 3" key="1">
    <citation type="journal article" date="2019" name="Genome Biol. Evol.">
        <title>Insights into the evolution of the New World diploid cottons (Gossypium, subgenus Houzingenia) based on genome sequencing.</title>
        <authorList>
            <person name="Grover C.E."/>
            <person name="Arick M.A. 2nd"/>
            <person name="Thrash A."/>
            <person name="Conover J.L."/>
            <person name="Sanders W.S."/>
            <person name="Peterson D.G."/>
            <person name="Frelichowski J.E."/>
            <person name="Scheffler J.A."/>
            <person name="Scheffler B.E."/>
            <person name="Wendel J.F."/>
        </authorList>
    </citation>
    <scope>NUCLEOTIDE SEQUENCE [LARGE SCALE GENOMIC DNA]</scope>
    <source>
        <strain evidence="2">0</strain>
        <tissue evidence="2">Leaf</tissue>
    </source>
</reference>
<dbReference type="Proteomes" id="UP000593560">
    <property type="component" value="Unassembled WGS sequence"/>
</dbReference>
<dbReference type="Pfam" id="PF13456">
    <property type="entry name" value="RVT_3"/>
    <property type="match status" value="1"/>
</dbReference>
<accession>A0A7J9I9X6</accession>
<evidence type="ECO:0000313" key="2">
    <source>
        <dbReference type="EMBL" id="MBA0818870.1"/>
    </source>
</evidence>
<evidence type="ECO:0000259" key="1">
    <source>
        <dbReference type="Pfam" id="PF13456"/>
    </source>
</evidence>
<feature type="domain" description="RNase H type-1" evidence="1">
    <location>
        <begin position="64"/>
        <end position="121"/>
    </location>
</feature>
<organism evidence="2 3">
    <name type="scientific">Gossypium harknessii</name>
    <dbReference type="NCBI Taxonomy" id="34285"/>
    <lineage>
        <taxon>Eukaryota</taxon>
        <taxon>Viridiplantae</taxon>
        <taxon>Streptophyta</taxon>
        <taxon>Embryophyta</taxon>
        <taxon>Tracheophyta</taxon>
        <taxon>Spermatophyta</taxon>
        <taxon>Magnoliopsida</taxon>
        <taxon>eudicotyledons</taxon>
        <taxon>Gunneridae</taxon>
        <taxon>Pentapetalae</taxon>
        <taxon>rosids</taxon>
        <taxon>malvids</taxon>
        <taxon>Malvales</taxon>
        <taxon>Malvaceae</taxon>
        <taxon>Malvoideae</taxon>
        <taxon>Gossypium</taxon>
    </lineage>
</organism>
<dbReference type="GO" id="GO:0004523">
    <property type="term" value="F:RNA-DNA hybrid ribonuclease activity"/>
    <property type="evidence" value="ECO:0007669"/>
    <property type="project" value="InterPro"/>
</dbReference>
<dbReference type="OrthoDB" id="10388157at2759"/>
<feature type="non-terminal residue" evidence="2">
    <location>
        <position position="122"/>
    </location>
</feature>
<keyword evidence="3" id="KW-1185">Reference proteome</keyword>
<comment type="caution">
    <text evidence="2">The sequence shown here is derived from an EMBL/GenBank/DDBJ whole genome shotgun (WGS) entry which is preliminary data.</text>
</comment>
<dbReference type="GO" id="GO:0003676">
    <property type="term" value="F:nucleic acid binding"/>
    <property type="evidence" value="ECO:0007669"/>
    <property type="project" value="InterPro"/>
</dbReference>
<proteinExistence type="predicted"/>
<gene>
    <name evidence="2" type="ORF">Gohar_021894</name>
</gene>
<protein>
    <recommendedName>
        <fullName evidence="1">RNase H type-1 domain-containing protein</fullName>
    </recommendedName>
</protein>
<sequence length="122" mass="13494">GQNWVVTISWSYNDTIKKSYSWAKHFVSYGKGLTSLNQFLTSCTNWTGFKVYLNTDGSVKYENGSVAARGIAELWGLLDGLGILMDRGYDHVLIQTDNLEAIKAIQESPIGGSSSTLIRKIL</sequence>
<dbReference type="EMBL" id="JABFAD010326441">
    <property type="protein sequence ID" value="MBA0818870.1"/>
    <property type="molecule type" value="Genomic_DNA"/>
</dbReference>
<name>A0A7J9I9X6_9ROSI</name>